<proteinExistence type="predicted"/>
<evidence type="ECO:0000313" key="2">
    <source>
        <dbReference type="Proteomes" id="UP000590749"/>
    </source>
</evidence>
<sequence>MKLVRGILAGGLLAAFGAGLAACGPIGVLGTQLVASEGGGLSGLNGHVVLSTQPGVTQGETRVRFSREPLPDDRPLPAGIVPVGDMIDVTFESGNLTKARVTLDYGELPAGVRPEMLNVFAWSAELGGWFPLTATATDAVERAVSGDTALFDGFVLGTWQVTSDATGDTIRTGSGAALPVKPGTAGTFWGYARAGAAASLEQTLEHLTGARQELSCEPKASNVTVRNVSVPAGRVDACVISGTGSQQIRVRNRFPFPMVLDLPDDGSVRPAPTSEAGSLDGVRDTILTYLDGSVAVGGGQVVTLELTPGRKDPVTLSGRLDWSVIALDSGLRHLDLLLPNSRALRGSTAEALLQAHQEFGTAARDALAKGQEGDPAVRSLLQATGLSDAGRSVADVFRFSACVLERGRTVAGSDQDVLAALKTAGPAITLVTGDCLREIYDRYQPVGARSYIAVLDTLKATTSMVRKAVPKADRVPGTGLVTVTIDPN</sequence>
<reference evidence="1 2" key="1">
    <citation type="submission" date="2020-08" db="EMBL/GenBank/DDBJ databases">
        <title>Genomic Encyclopedia of Type Strains, Phase III (KMG-III): the genomes of soil and plant-associated and newly described type strains.</title>
        <authorList>
            <person name="Whitman W."/>
        </authorList>
    </citation>
    <scope>NUCLEOTIDE SEQUENCE [LARGE SCALE GENOMIC DNA]</scope>
    <source>
        <strain evidence="1 2">CECT 3287</strain>
    </source>
</reference>
<accession>A0A7W5AFZ0</accession>
<keyword evidence="2" id="KW-1185">Reference proteome</keyword>
<evidence type="ECO:0000313" key="1">
    <source>
        <dbReference type="EMBL" id="MBB3095084.1"/>
    </source>
</evidence>
<gene>
    <name evidence="1" type="ORF">FHR83_002747</name>
</gene>
<name>A0A7W5AFZ0_9ACTN</name>
<evidence type="ECO:0008006" key="3">
    <source>
        <dbReference type="Google" id="ProtNLM"/>
    </source>
</evidence>
<dbReference type="PROSITE" id="PS51257">
    <property type="entry name" value="PROKAR_LIPOPROTEIN"/>
    <property type="match status" value="1"/>
</dbReference>
<protein>
    <recommendedName>
        <fullName evidence="3">Lipoprotein</fullName>
    </recommendedName>
</protein>
<comment type="caution">
    <text evidence="1">The sequence shown here is derived from an EMBL/GenBank/DDBJ whole genome shotgun (WGS) entry which is preliminary data.</text>
</comment>
<dbReference type="Proteomes" id="UP000590749">
    <property type="component" value="Unassembled WGS sequence"/>
</dbReference>
<dbReference type="AlphaFoldDB" id="A0A7W5AFZ0"/>
<dbReference type="RefSeq" id="WP_183219544.1">
    <property type="nucleotide sequence ID" value="NZ_BMPW01000009.1"/>
</dbReference>
<dbReference type="EMBL" id="JACHXF010000005">
    <property type="protein sequence ID" value="MBB3095084.1"/>
    <property type="molecule type" value="Genomic_DNA"/>
</dbReference>
<organism evidence="1 2">
    <name type="scientific">Actinoplanes campanulatus</name>
    <dbReference type="NCBI Taxonomy" id="113559"/>
    <lineage>
        <taxon>Bacteria</taxon>
        <taxon>Bacillati</taxon>
        <taxon>Actinomycetota</taxon>
        <taxon>Actinomycetes</taxon>
        <taxon>Micromonosporales</taxon>
        <taxon>Micromonosporaceae</taxon>
        <taxon>Actinoplanes</taxon>
    </lineage>
</organism>